<name>A0ABR2V5B1_9PEZI</name>
<evidence type="ECO:0000256" key="1">
    <source>
        <dbReference type="SAM" id="MobiDB-lite"/>
    </source>
</evidence>
<sequence length="394" mass="46116">MVASKGDTHFDTPRRAKLRGVWDFLLHHDLLGKKKGQMTIKAVCEYFEISRRAAYEIKRDRTVPMGALPPELEESPAFQNCSDPNSRTLNNDPRALLLDHRRPREVFTKADAAAVDRYLLQLPTDILYKEKEVSKNTITRRMSIYRWHSIRKELRMGNTEREQQLRFERAQYEIENGRWFNPDWREQMVAADEWHFGFQTITNIPPPKQRKIDLPAEPQPSKSPSPEPRTRAQKRAKPQPQTINFPVTIAPAVKTRFTKKGKDPRWVTHPKDLLLAFTDLEEVYGNRFILWEDRDGAHNTPAVKSFKKERGYLDNYITNAPKCPKTNPIEDRTIANVVKGNTKRSPHCDILMLKELAEEGLFKKIRDDKLRKVYNNIPNKWLQIRDNSGKRINR</sequence>
<feature type="compositionally biased region" description="Pro residues" evidence="1">
    <location>
        <begin position="217"/>
        <end position="227"/>
    </location>
</feature>
<dbReference type="Proteomes" id="UP001408356">
    <property type="component" value="Unassembled WGS sequence"/>
</dbReference>
<protein>
    <submittedName>
        <fullName evidence="2">Tc1-like transposase DDE domain-containing protein</fullName>
    </submittedName>
</protein>
<dbReference type="EMBL" id="JARVKF010000135">
    <property type="protein sequence ID" value="KAK9422095.1"/>
    <property type="molecule type" value="Genomic_DNA"/>
</dbReference>
<feature type="region of interest" description="Disordered" evidence="1">
    <location>
        <begin position="203"/>
        <end position="241"/>
    </location>
</feature>
<gene>
    <name evidence="2" type="ORF">SUNI508_05103</name>
</gene>
<organism evidence="2 3">
    <name type="scientific">Seiridium unicorne</name>
    <dbReference type="NCBI Taxonomy" id="138068"/>
    <lineage>
        <taxon>Eukaryota</taxon>
        <taxon>Fungi</taxon>
        <taxon>Dikarya</taxon>
        <taxon>Ascomycota</taxon>
        <taxon>Pezizomycotina</taxon>
        <taxon>Sordariomycetes</taxon>
        <taxon>Xylariomycetidae</taxon>
        <taxon>Amphisphaeriales</taxon>
        <taxon>Sporocadaceae</taxon>
        <taxon>Seiridium</taxon>
    </lineage>
</organism>
<feature type="compositionally biased region" description="Polar residues" evidence="1">
    <location>
        <begin position="77"/>
        <end position="90"/>
    </location>
</feature>
<accession>A0ABR2V5B1</accession>
<proteinExistence type="predicted"/>
<keyword evidence="3" id="KW-1185">Reference proteome</keyword>
<feature type="region of interest" description="Disordered" evidence="1">
    <location>
        <begin position="70"/>
        <end position="90"/>
    </location>
</feature>
<evidence type="ECO:0000313" key="2">
    <source>
        <dbReference type="EMBL" id="KAK9422095.1"/>
    </source>
</evidence>
<dbReference type="Gene3D" id="3.30.420.10">
    <property type="entry name" value="Ribonuclease H-like superfamily/Ribonuclease H"/>
    <property type="match status" value="1"/>
</dbReference>
<dbReference type="InterPro" id="IPR036397">
    <property type="entry name" value="RNaseH_sf"/>
</dbReference>
<reference evidence="2 3" key="1">
    <citation type="journal article" date="2024" name="J. Plant Pathol.">
        <title>Sequence and assembly of the genome of Seiridium unicorne, isolate CBS 538.82, causal agent of cypress canker disease.</title>
        <authorList>
            <person name="Scali E."/>
            <person name="Rocca G.D."/>
            <person name="Danti R."/>
            <person name="Garbelotto M."/>
            <person name="Barberini S."/>
            <person name="Baroncelli R."/>
            <person name="Emiliani G."/>
        </authorList>
    </citation>
    <scope>NUCLEOTIDE SEQUENCE [LARGE SCALE GENOMIC DNA]</scope>
    <source>
        <strain evidence="2 3">BM-138-508</strain>
    </source>
</reference>
<evidence type="ECO:0000313" key="3">
    <source>
        <dbReference type="Proteomes" id="UP001408356"/>
    </source>
</evidence>
<comment type="caution">
    <text evidence="2">The sequence shown here is derived from an EMBL/GenBank/DDBJ whole genome shotgun (WGS) entry which is preliminary data.</text>
</comment>